<dbReference type="AlphaFoldDB" id="A0A841KQN5"/>
<keyword evidence="1" id="KW-0830">Ubiquinone</keyword>
<dbReference type="RefSeq" id="WP_184310601.1">
    <property type="nucleotide sequence ID" value="NZ_JACHEN010000012.1"/>
</dbReference>
<gene>
    <name evidence="1" type="ORF">HNQ80_002153</name>
</gene>
<accession>A0A841KQN5</accession>
<proteinExistence type="predicted"/>
<evidence type="ECO:0000313" key="2">
    <source>
        <dbReference type="Proteomes" id="UP000579281"/>
    </source>
</evidence>
<dbReference type="Gene3D" id="1.20.1260.10">
    <property type="match status" value="1"/>
</dbReference>
<sequence length="65" mass="7795">MNTIDLLQDALQDEMMLQTMYNKYMIEITNPEVRQLFTQLRDTKLQNLSQLQQEVKNMMKQGKTQ</sequence>
<organism evidence="1 2">
    <name type="scientific">Anaerosolibacter carboniphilus</name>
    <dbReference type="NCBI Taxonomy" id="1417629"/>
    <lineage>
        <taxon>Bacteria</taxon>
        <taxon>Bacillati</taxon>
        <taxon>Bacillota</taxon>
        <taxon>Clostridia</taxon>
        <taxon>Peptostreptococcales</taxon>
        <taxon>Thermotaleaceae</taxon>
        <taxon>Anaerosolibacter</taxon>
    </lineage>
</organism>
<dbReference type="EMBL" id="JACHEN010000012">
    <property type="protein sequence ID" value="MBB6216054.1"/>
    <property type="molecule type" value="Genomic_DNA"/>
</dbReference>
<reference evidence="1 2" key="1">
    <citation type="submission" date="2020-08" db="EMBL/GenBank/DDBJ databases">
        <title>Genomic Encyclopedia of Type Strains, Phase IV (KMG-IV): sequencing the most valuable type-strain genomes for metagenomic binning, comparative biology and taxonomic classification.</title>
        <authorList>
            <person name="Goeker M."/>
        </authorList>
    </citation>
    <scope>NUCLEOTIDE SEQUENCE [LARGE SCALE GENOMIC DNA]</scope>
    <source>
        <strain evidence="1 2">DSM 103526</strain>
    </source>
</reference>
<dbReference type="Proteomes" id="UP000579281">
    <property type="component" value="Unassembled WGS sequence"/>
</dbReference>
<evidence type="ECO:0000313" key="1">
    <source>
        <dbReference type="EMBL" id="MBB6216054.1"/>
    </source>
</evidence>
<protein>
    <submittedName>
        <fullName evidence="1">Ubiquinone biosynthesis protein Coq4</fullName>
    </submittedName>
</protein>
<name>A0A841KQN5_9FIRM</name>
<keyword evidence="2" id="KW-1185">Reference proteome</keyword>
<dbReference type="InterPro" id="IPR009078">
    <property type="entry name" value="Ferritin-like_SF"/>
</dbReference>
<comment type="caution">
    <text evidence="1">The sequence shown here is derived from an EMBL/GenBank/DDBJ whole genome shotgun (WGS) entry which is preliminary data.</text>
</comment>
<dbReference type="InterPro" id="IPR012347">
    <property type="entry name" value="Ferritin-like"/>
</dbReference>
<dbReference type="SUPFAM" id="SSF47240">
    <property type="entry name" value="Ferritin-like"/>
    <property type="match status" value="1"/>
</dbReference>